<gene>
    <name evidence="3" type="ORF">HBA54_21860</name>
</gene>
<organism evidence="3 4">
    <name type="scientific">Pelagibius litoralis</name>
    <dbReference type="NCBI Taxonomy" id="374515"/>
    <lineage>
        <taxon>Bacteria</taxon>
        <taxon>Pseudomonadati</taxon>
        <taxon>Pseudomonadota</taxon>
        <taxon>Alphaproteobacteria</taxon>
        <taxon>Rhodospirillales</taxon>
        <taxon>Rhodovibrionaceae</taxon>
        <taxon>Pelagibius</taxon>
    </lineage>
</organism>
<evidence type="ECO:0000313" key="3">
    <source>
        <dbReference type="EMBL" id="NIA71250.1"/>
    </source>
</evidence>
<dbReference type="EMBL" id="JAAQPH010000020">
    <property type="protein sequence ID" value="NIA71250.1"/>
    <property type="molecule type" value="Genomic_DNA"/>
</dbReference>
<feature type="compositionally biased region" description="Polar residues" evidence="1">
    <location>
        <begin position="536"/>
        <end position="550"/>
    </location>
</feature>
<sequence>MAVMPDHPKASRYSPPAKNPHVRPHQLDYEWVVTHDIKDFCDIIENTRVKGKAFFACFDPSDAVLDEAAKGQAWVRDGFKRCKLRLPSRANCPCQLILWARVIKLADRRRKVVLPSSFDEETRLCAELVQEVKERLASQSVAEIRRATDIPRAQIAPICAHMIAENRDQLAMSNAAPQVIAVDPVAGARNRREKRALLTMAASDHELKLHFFLEMIDMSRGKRPFTTGSHVVRDVAGVLLTMPNPEALLAITMDGEPVVAAVMTLALEVAAKQNPVFKKVRLVRDRWHVKNHAVVPMRKARLAALRKLNKEIPEEKKLIELLNSARYVLEDAPWDDLDGDPKTIQAAGRGKLSSKKVRSKTQEERRKKRQAQRRLLKRVFKHFPELKPVYEAYTRLRQFYVLSDRQQAEAELDQWLKDLKGPLRRRFQEVVKYLKNGREHILNYFDMKAETLVRFGEAFSLTSGLAESLNREIRKRHRPARAASLDQLRAQMIAAFSYGTVGPREELKREKRATRERKRAECKVNAETRPAGEASPRSQTTCADPETPSSGRCEAALLATGIVTRDGPQFGQQLAGVERRHGGAPPTAGELHGDEGLAVAHQVERHAEAGRVS</sequence>
<dbReference type="InterPro" id="IPR002560">
    <property type="entry name" value="Transposase_DDE"/>
</dbReference>
<keyword evidence="4" id="KW-1185">Reference proteome</keyword>
<evidence type="ECO:0000259" key="2">
    <source>
        <dbReference type="Pfam" id="PF01610"/>
    </source>
</evidence>
<name>A0A967KFD5_9PROT</name>
<feature type="region of interest" description="Disordered" evidence="1">
    <location>
        <begin position="344"/>
        <end position="370"/>
    </location>
</feature>
<evidence type="ECO:0000313" key="4">
    <source>
        <dbReference type="Proteomes" id="UP000761264"/>
    </source>
</evidence>
<accession>A0A967KFD5</accession>
<feature type="region of interest" description="Disordered" evidence="1">
    <location>
        <begin position="505"/>
        <end position="550"/>
    </location>
</feature>
<proteinExistence type="predicted"/>
<dbReference type="Proteomes" id="UP000761264">
    <property type="component" value="Unassembled WGS sequence"/>
</dbReference>
<dbReference type="Pfam" id="PF01610">
    <property type="entry name" value="DDE_Tnp_ISL3"/>
    <property type="match status" value="1"/>
</dbReference>
<feature type="domain" description="Transposase IS204/IS1001/IS1096/IS1165 DDE" evidence="2">
    <location>
        <begin position="275"/>
        <end position="481"/>
    </location>
</feature>
<reference evidence="3" key="1">
    <citation type="submission" date="2020-03" db="EMBL/GenBank/DDBJ databases">
        <title>Genome of Pelagibius litoralis DSM 21314T.</title>
        <authorList>
            <person name="Wang G."/>
        </authorList>
    </citation>
    <scope>NUCLEOTIDE SEQUENCE</scope>
    <source>
        <strain evidence="3">DSM 21314</strain>
    </source>
</reference>
<comment type="caution">
    <text evidence="3">The sequence shown here is derived from an EMBL/GenBank/DDBJ whole genome shotgun (WGS) entry which is preliminary data.</text>
</comment>
<protein>
    <submittedName>
        <fullName evidence="3">Transposase</fullName>
    </submittedName>
</protein>
<feature type="region of interest" description="Disordered" evidence="1">
    <location>
        <begin position="1"/>
        <end position="21"/>
    </location>
</feature>
<evidence type="ECO:0000256" key="1">
    <source>
        <dbReference type="SAM" id="MobiDB-lite"/>
    </source>
</evidence>
<dbReference type="AlphaFoldDB" id="A0A967KFD5"/>